<evidence type="ECO:0000313" key="2">
    <source>
        <dbReference type="Proteomes" id="UP000309133"/>
    </source>
</evidence>
<dbReference type="Gene3D" id="3.40.50.720">
    <property type="entry name" value="NAD(P)-binding Rossmann-like Domain"/>
    <property type="match status" value="2"/>
</dbReference>
<keyword evidence="2" id="KW-1185">Reference proteome</keyword>
<dbReference type="InterPro" id="IPR002347">
    <property type="entry name" value="SDR_fam"/>
</dbReference>
<dbReference type="AlphaFoldDB" id="A0A4S4FKT5"/>
<dbReference type="InterPro" id="IPR051468">
    <property type="entry name" value="Fungal_SecMetab_SDRs"/>
</dbReference>
<evidence type="ECO:0000313" key="1">
    <source>
        <dbReference type="EMBL" id="THG29796.1"/>
    </source>
</evidence>
<dbReference type="PRINTS" id="PR00081">
    <property type="entry name" value="GDHRDH"/>
</dbReference>
<sequence length="494" mass="53292">MRESSVPSEESSTPSGIDPADLEITLRVLDAMASIDDEHPDFVTVRRATAAMFKAVKRERRLETRSRIQQSDRAVVAATATGAPDRIDDETRGIPISGVATERIAGVLLKARPCYICKSTYTVVDAFYHQLCPDCAAMSHAKRDARTDLSGKRALLTGGRAKIGMYIALRLLRDGAHTTITTRFPRDAVRRFTSLPDSADWLHRLRVVGIDLRDPAQVIALAESVAAQGPLDILINNAAQTVRRSRGAYQQLVEAELAPLPDGPLPELETFGHTNDAHPQALERSVAAHPILAAAAAQADALTAQAMAPGSTSLERLADGTAIDAGGLVPDLAPVNSWTQSVDAVDPLEMLEVQLANETAPFILISKLRRSLASSAAKRTYIVNVSAMEGVFGRGYKGPGHPHTNMAKAAVNMLTRTSARELFETDGILMTSVDTGWITDERPHPTKVRLAEEGFHAPLDLVDGAARVYDPIVRGEAGEDLFGVFLKDYSPGSW</sequence>
<dbReference type="EMBL" id="SSSM01000005">
    <property type="protein sequence ID" value="THG29796.1"/>
    <property type="molecule type" value="Genomic_DNA"/>
</dbReference>
<name>A0A4S4FKT5_9MICO</name>
<proteinExistence type="predicted"/>
<dbReference type="GO" id="GO:0016491">
    <property type="term" value="F:oxidoreductase activity"/>
    <property type="evidence" value="ECO:0007669"/>
    <property type="project" value="TreeGrafter"/>
</dbReference>
<comment type="caution">
    <text evidence="1">The sequence shown here is derived from an EMBL/GenBank/DDBJ whole genome shotgun (WGS) entry which is preliminary data.</text>
</comment>
<dbReference type="PANTHER" id="PTHR43544:SF2">
    <property type="entry name" value="OXIDOREDUCTASE"/>
    <property type="match status" value="1"/>
</dbReference>
<dbReference type="Proteomes" id="UP000309133">
    <property type="component" value="Unassembled WGS sequence"/>
</dbReference>
<dbReference type="GO" id="GO:0005737">
    <property type="term" value="C:cytoplasm"/>
    <property type="evidence" value="ECO:0007669"/>
    <property type="project" value="TreeGrafter"/>
</dbReference>
<reference evidence="1 2" key="1">
    <citation type="submission" date="2019-04" db="EMBL/GenBank/DDBJ databases">
        <authorList>
            <person name="Jiang L."/>
        </authorList>
    </citation>
    <scope>NUCLEOTIDE SEQUENCE [LARGE SCALE GENOMIC DNA]</scope>
    <source>
        <strain evidence="1 2">YIM 131853</strain>
    </source>
</reference>
<accession>A0A4S4FKT5</accession>
<protein>
    <submittedName>
        <fullName evidence="1">SDR family NAD(P)-dependent oxidoreductase</fullName>
    </submittedName>
</protein>
<organism evidence="1 2">
    <name type="scientific">Naasia lichenicola</name>
    <dbReference type="NCBI Taxonomy" id="2565933"/>
    <lineage>
        <taxon>Bacteria</taxon>
        <taxon>Bacillati</taxon>
        <taxon>Actinomycetota</taxon>
        <taxon>Actinomycetes</taxon>
        <taxon>Micrococcales</taxon>
        <taxon>Microbacteriaceae</taxon>
        <taxon>Naasia</taxon>
    </lineage>
</organism>
<gene>
    <name evidence="1" type="ORF">E6C64_14120</name>
</gene>
<dbReference type="Pfam" id="PF00106">
    <property type="entry name" value="adh_short"/>
    <property type="match status" value="1"/>
</dbReference>
<dbReference type="InterPro" id="IPR036291">
    <property type="entry name" value="NAD(P)-bd_dom_sf"/>
</dbReference>
<dbReference type="PANTHER" id="PTHR43544">
    <property type="entry name" value="SHORT-CHAIN DEHYDROGENASE/REDUCTASE"/>
    <property type="match status" value="1"/>
</dbReference>
<dbReference type="SUPFAM" id="SSF51735">
    <property type="entry name" value="NAD(P)-binding Rossmann-fold domains"/>
    <property type="match status" value="1"/>
</dbReference>
<dbReference type="OrthoDB" id="56744at2"/>